<keyword evidence="2" id="KW-1185">Reference proteome</keyword>
<sequence>MVRDRMDRFDIEYDVYHADRERAVQLALLVREKFLEDLPGLTVGPAEVLDVEEITSPRYYPDSTSREHMYGGEVSVFFVES</sequence>
<accession>A0A1Q4VC72</accession>
<comment type="caution">
    <text evidence="1">The sequence shown here is derived from an EMBL/GenBank/DDBJ whole genome shotgun (WGS) entry which is preliminary data.</text>
</comment>
<dbReference type="AlphaFoldDB" id="A0A1Q4VC72"/>
<name>A0A1Q4VC72_9ACTN</name>
<evidence type="ECO:0000313" key="1">
    <source>
        <dbReference type="EMBL" id="OKH95416.1"/>
    </source>
</evidence>
<dbReference type="Proteomes" id="UP000186455">
    <property type="component" value="Unassembled WGS sequence"/>
</dbReference>
<protein>
    <submittedName>
        <fullName evidence="1">Uncharacterized protein</fullName>
    </submittedName>
</protein>
<evidence type="ECO:0000313" key="2">
    <source>
        <dbReference type="Proteomes" id="UP000186455"/>
    </source>
</evidence>
<organism evidence="1 2">
    <name type="scientific">Streptomyces uncialis</name>
    <dbReference type="NCBI Taxonomy" id="1048205"/>
    <lineage>
        <taxon>Bacteria</taxon>
        <taxon>Bacillati</taxon>
        <taxon>Actinomycetota</taxon>
        <taxon>Actinomycetes</taxon>
        <taxon>Kitasatosporales</taxon>
        <taxon>Streptomycetaceae</taxon>
        <taxon>Streptomyces</taxon>
    </lineage>
</organism>
<proteinExistence type="predicted"/>
<reference evidence="1 2" key="1">
    <citation type="submission" date="2015-06" db="EMBL/GenBank/DDBJ databases">
        <title>Cloning and characterization of the uncialamcin biosynthetic gene cluster.</title>
        <authorList>
            <person name="Yan X."/>
            <person name="Huang T."/>
            <person name="Ge H."/>
            <person name="Shen B."/>
        </authorList>
    </citation>
    <scope>NUCLEOTIDE SEQUENCE [LARGE SCALE GENOMIC DNA]</scope>
    <source>
        <strain evidence="1 2">DCA2648</strain>
    </source>
</reference>
<gene>
    <name evidence="1" type="ORF">AB852_00685</name>
</gene>
<dbReference type="EMBL" id="LFBV01000001">
    <property type="protein sequence ID" value="OKH95416.1"/>
    <property type="molecule type" value="Genomic_DNA"/>
</dbReference>